<sequence length="232" mass="25795">MTDTPDLPPGNAPEELPEDFPRRAPPLTELTLADIPPRVGLFPLSGALLLPGGHLPLLVFEAPYVALLEDALAGRRMIGVIQPLMDPDTDEHPLLYRTGTLGRITEFAEHTDGTFTVTLLGISRFRLIRETPTERGWREGIIDATPFAADLVEEDPMPINRELLLEGLKTYLDSRDLQASWPLIEDMDDETLLVVLPMLVPFTPVEKQSLLEAMTLDERAGLLLDLLERGME</sequence>
<dbReference type="InterPro" id="IPR046336">
    <property type="entry name" value="Lon_prtase_N_sf"/>
</dbReference>
<dbReference type="Gene3D" id="2.30.130.40">
    <property type="entry name" value="LON domain-like"/>
    <property type="match status" value="1"/>
</dbReference>
<proteinExistence type="predicted"/>
<dbReference type="KEGG" id="gal:A0U94_11310"/>
<comment type="caution">
    <text evidence="3">The sequence shown here is derived from an EMBL/GenBank/DDBJ whole genome shotgun (WGS) entry which is preliminary data.</text>
</comment>
<dbReference type="InterPro" id="IPR003111">
    <property type="entry name" value="Lon_prtase_N"/>
</dbReference>
<dbReference type="PANTHER" id="PTHR46732:SF8">
    <property type="entry name" value="ATP-DEPENDENT PROTEASE LA (LON) DOMAIN PROTEIN"/>
    <property type="match status" value="1"/>
</dbReference>
<evidence type="ECO:0000313" key="3">
    <source>
        <dbReference type="EMBL" id="KXV48586.1"/>
    </source>
</evidence>
<protein>
    <submittedName>
        <fullName evidence="3">Peptidase</fullName>
    </submittedName>
</protein>
<dbReference type="STRING" id="318683.A0U94_11310"/>
<dbReference type="InterPro" id="IPR015947">
    <property type="entry name" value="PUA-like_sf"/>
</dbReference>
<evidence type="ECO:0000259" key="2">
    <source>
        <dbReference type="PROSITE" id="PS51787"/>
    </source>
</evidence>
<feature type="compositionally biased region" description="Pro residues" evidence="1">
    <location>
        <begin position="1"/>
        <end position="11"/>
    </location>
</feature>
<dbReference type="PATRIC" id="fig|318683.6.peg.1092"/>
<dbReference type="PROSITE" id="PS51787">
    <property type="entry name" value="LON_N"/>
    <property type="match status" value="1"/>
</dbReference>
<dbReference type="RefSeq" id="WP_062107458.1">
    <property type="nucleotide sequence ID" value="NZ_CP014689.1"/>
</dbReference>
<name>A0A149TK49_9PROT</name>
<dbReference type="Pfam" id="PF02190">
    <property type="entry name" value="LON_substr_bdg"/>
    <property type="match status" value="1"/>
</dbReference>
<dbReference type="PANTHER" id="PTHR46732">
    <property type="entry name" value="ATP-DEPENDENT PROTEASE LA (LON) DOMAIN PROTEIN"/>
    <property type="match status" value="1"/>
</dbReference>
<feature type="region of interest" description="Disordered" evidence="1">
    <location>
        <begin position="1"/>
        <end position="23"/>
    </location>
</feature>
<reference evidence="3 4" key="1">
    <citation type="submission" date="2015-06" db="EMBL/GenBank/DDBJ databases">
        <title>Improved classification and identification of acetic acid bacteria using matrix-assisted laser desorption/ionization time-of-flight mass spectrometry; Gluconobacter nephelii and Gluconobacter uchimurae are later heterotypic synonyms of Gluconobacter japonicus and Gluconobacter oxydans, respectively.</title>
        <authorList>
            <person name="Li L."/>
            <person name="Cleenwerck I."/>
            <person name="De Vuyst L."/>
            <person name="Vandamme P."/>
        </authorList>
    </citation>
    <scope>NUCLEOTIDE SEQUENCE [LARGE SCALE GENOMIC DNA]</scope>
    <source>
        <strain evidence="3 4">LMG 1768</strain>
    </source>
</reference>
<organism evidence="3 4">
    <name type="scientific">Gluconobacter albidus</name>
    <dbReference type="NCBI Taxonomy" id="318683"/>
    <lineage>
        <taxon>Bacteria</taxon>
        <taxon>Pseudomonadati</taxon>
        <taxon>Pseudomonadota</taxon>
        <taxon>Alphaproteobacteria</taxon>
        <taxon>Acetobacterales</taxon>
        <taxon>Acetobacteraceae</taxon>
        <taxon>Gluconobacter</taxon>
    </lineage>
</organism>
<dbReference type="Proteomes" id="UP000075636">
    <property type="component" value="Unassembled WGS sequence"/>
</dbReference>
<evidence type="ECO:0000313" key="4">
    <source>
        <dbReference type="Proteomes" id="UP000075636"/>
    </source>
</evidence>
<feature type="domain" description="Lon N-terminal" evidence="2">
    <location>
        <begin position="39"/>
        <end position="231"/>
    </location>
</feature>
<dbReference type="EMBL" id="LHZR01000102">
    <property type="protein sequence ID" value="KXV48586.1"/>
    <property type="molecule type" value="Genomic_DNA"/>
</dbReference>
<dbReference type="SMART" id="SM00464">
    <property type="entry name" value="LON"/>
    <property type="match status" value="1"/>
</dbReference>
<evidence type="ECO:0000256" key="1">
    <source>
        <dbReference type="SAM" id="MobiDB-lite"/>
    </source>
</evidence>
<accession>A0A149TK49</accession>
<dbReference type="AlphaFoldDB" id="A0A149TK49"/>
<dbReference type="OrthoDB" id="9806457at2"/>
<dbReference type="SUPFAM" id="SSF88697">
    <property type="entry name" value="PUA domain-like"/>
    <property type="match status" value="1"/>
</dbReference>
<gene>
    <name evidence="3" type="ORF">AD945_06615</name>
</gene>